<protein>
    <submittedName>
        <fullName evidence="3">Alpha/beta hydrolase</fullName>
    </submittedName>
</protein>
<dbReference type="InterPro" id="IPR029058">
    <property type="entry name" value="AB_hydrolase_fold"/>
</dbReference>
<dbReference type="Gene3D" id="3.40.50.1820">
    <property type="entry name" value="alpha/beta hydrolase"/>
    <property type="match status" value="1"/>
</dbReference>
<evidence type="ECO:0000256" key="1">
    <source>
        <dbReference type="SAM" id="Phobius"/>
    </source>
</evidence>
<dbReference type="OrthoDB" id="9780932at2"/>
<proteinExistence type="predicted"/>
<evidence type="ECO:0000313" key="4">
    <source>
        <dbReference type="Proteomes" id="UP000274909"/>
    </source>
</evidence>
<accession>A0A433JR88</accession>
<keyword evidence="1" id="KW-0472">Membrane</keyword>
<keyword evidence="1" id="KW-1133">Transmembrane helix</keyword>
<gene>
    <name evidence="3" type="ORF">ELQ94_04740</name>
</gene>
<comment type="caution">
    <text evidence="3">The sequence shown here is derived from an EMBL/GenBank/DDBJ whole genome shotgun (WGS) entry which is preliminary data.</text>
</comment>
<keyword evidence="4" id="KW-1185">Reference proteome</keyword>
<feature type="transmembrane region" description="Helical" evidence="1">
    <location>
        <begin position="18"/>
        <end position="37"/>
    </location>
</feature>
<dbReference type="Pfam" id="PF12695">
    <property type="entry name" value="Abhydrolase_5"/>
    <property type="match status" value="1"/>
</dbReference>
<dbReference type="RefSeq" id="WP_127047736.1">
    <property type="nucleotide sequence ID" value="NZ_RZGZ01000002.1"/>
</dbReference>
<dbReference type="EMBL" id="RZGZ01000002">
    <property type="protein sequence ID" value="RUR00858.1"/>
    <property type="molecule type" value="Genomic_DNA"/>
</dbReference>
<dbReference type="GO" id="GO:0016787">
    <property type="term" value="F:hydrolase activity"/>
    <property type="evidence" value="ECO:0007669"/>
    <property type="project" value="UniProtKB-KW"/>
</dbReference>
<keyword evidence="1" id="KW-0812">Transmembrane</keyword>
<evidence type="ECO:0000259" key="2">
    <source>
        <dbReference type="Pfam" id="PF12695"/>
    </source>
</evidence>
<name>A0A433JR88_9MICO</name>
<dbReference type="Proteomes" id="UP000274909">
    <property type="component" value="Unassembled WGS sequence"/>
</dbReference>
<keyword evidence="3" id="KW-0378">Hydrolase</keyword>
<dbReference type="AlphaFoldDB" id="A0A433JR88"/>
<reference evidence="3 4" key="1">
    <citation type="submission" date="2018-12" db="EMBL/GenBank/DDBJ databases">
        <authorList>
            <person name="Li F."/>
        </authorList>
    </citation>
    <scope>NUCLEOTIDE SEQUENCE [LARGE SCALE GENOMIC DNA]</scope>
    <source>
        <strain evidence="3 4">EGI 6500705</strain>
    </source>
</reference>
<feature type="domain" description="Alpha/beta hydrolase fold-5" evidence="2">
    <location>
        <begin position="79"/>
        <end position="240"/>
    </location>
</feature>
<evidence type="ECO:0000313" key="3">
    <source>
        <dbReference type="EMBL" id="RUR00858.1"/>
    </source>
</evidence>
<dbReference type="SUPFAM" id="SSF53474">
    <property type="entry name" value="alpha/beta-Hydrolases"/>
    <property type="match status" value="1"/>
</dbReference>
<sequence length="254" mass="26091">MTQDPTAPRRTGRRIGRAALAALLVVVLIAVVFLAWAHTVMAGDRDAALEVWTDDAIEVTETSDSFVLRPTAGGSDHGLVFIPGARVQPFAYARNLAGVVEDAGVTVVVTKPTLNLAFFDTRSLAAFAAAAPEVDSWTVGGHSLGGVRACQLAAGDDSVEVTGLVLLGSYCANDLSASALSVLSVSGTNDGLTTPEDVESNAGLLPQDTEYVVLDGGNHADFGDYGAQPGDGESTLPRDAVRAEITAALVGLLG</sequence>
<dbReference type="InterPro" id="IPR029059">
    <property type="entry name" value="AB_hydrolase_5"/>
</dbReference>
<organism evidence="3 4">
    <name type="scientific">Labedella endophytica</name>
    <dbReference type="NCBI Taxonomy" id="1523160"/>
    <lineage>
        <taxon>Bacteria</taxon>
        <taxon>Bacillati</taxon>
        <taxon>Actinomycetota</taxon>
        <taxon>Actinomycetes</taxon>
        <taxon>Micrococcales</taxon>
        <taxon>Microbacteriaceae</taxon>
        <taxon>Labedella</taxon>
    </lineage>
</organism>